<protein>
    <submittedName>
        <fullName evidence="10">Amino acid ABC transporter permease</fullName>
    </submittedName>
</protein>
<evidence type="ECO:0000256" key="1">
    <source>
        <dbReference type="ARBA" id="ARBA00004651"/>
    </source>
</evidence>
<keyword evidence="3" id="KW-1003">Cell membrane</keyword>
<dbReference type="InterPro" id="IPR035906">
    <property type="entry name" value="MetI-like_sf"/>
</dbReference>
<keyword evidence="5" id="KW-0029">Amino-acid transport</keyword>
<evidence type="ECO:0000256" key="2">
    <source>
        <dbReference type="ARBA" id="ARBA00022448"/>
    </source>
</evidence>
<comment type="similarity">
    <text evidence="8">Belongs to the binding-protein-dependent transport system permease family.</text>
</comment>
<evidence type="ECO:0000313" key="10">
    <source>
        <dbReference type="EMBL" id="MEI4771900.1"/>
    </source>
</evidence>
<evidence type="ECO:0000256" key="3">
    <source>
        <dbReference type="ARBA" id="ARBA00022475"/>
    </source>
</evidence>
<dbReference type="CDD" id="cd06261">
    <property type="entry name" value="TM_PBP2"/>
    <property type="match status" value="1"/>
</dbReference>
<feature type="transmembrane region" description="Helical" evidence="8">
    <location>
        <begin position="90"/>
        <end position="108"/>
    </location>
</feature>
<feature type="transmembrane region" description="Helical" evidence="8">
    <location>
        <begin position="195"/>
        <end position="214"/>
    </location>
</feature>
<comment type="caution">
    <text evidence="10">The sequence shown here is derived from an EMBL/GenBank/DDBJ whole genome shotgun (WGS) entry which is preliminary data.</text>
</comment>
<dbReference type="RefSeq" id="WP_336499447.1">
    <property type="nucleotide sequence ID" value="NZ_JBAWSY010000032.1"/>
</dbReference>
<feature type="transmembrane region" description="Helical" evidence="8">
    <location>
        <begin position="62"/>
        <end position="84"/>
    </location>
</feature>
<dbReference type="InterPro" id="IPR043429">
    <property type="entry name" value="ArtM/GltK/GlnP/TcyL/YhdX-like"/>
</dbReference>
<keyword evidence="7 8" id="KW-0472">Membrane</keyword>
<feature type="transmembrane region" description="Helical" evidence="8">
    <location>
        <begin position="20"/>
        <end position="41"/>
    </location>
</feature>
<evidence type="ECO:0000256" key="5">
    <source>
        <dbReference type="ARBA" id="ARBA00022970"/>
    </source>
</evidence>
<evidence type="ECO:0000256" key="4">
    <source>
        <dbReference type="ARBA" id="ARBA00022692"/>
    </source>
</evidence>
<dbReference type="InterPro" id="IPR000515">
    <property type="entry name" value="MetI-like"/>
</dbReference>
<evidence type="ECO:0000256" key="8">
    <source>
        <dbReference type="RuleBase" id="RU363032"/>
    </source>
</evidence>
<comment type="subcellular location">
    <subcellularLocation>
        <location evidence="1 8">Cell membrane</location>
        <topology evidence="1 8">Multi-pass membrane protein</topology>
    </subcellularLocation>
</comment>
<organism evidence="10 11">
    <name type="scientific">Psychrobacillus mangrovi</name>
    <dbReference type="NCBI Taxonomy" id="3117745"/>
    <lineage>
        <taxon>Bacteria</taxon>
        <taxon>Bacillati</taxon>
        <taxon>Bacillota</taxon>
        <taxon>Bacilli</taxon>
        <taxon>Bacillales</taxon>
        <taxon>Bacillaceae</taxon>
        <taxon>Psychrobacillus</taxon>
    </lineage>
</organism>
<dbReference type="InterPro" id="IPR010065">
    <property type="entry name" value="AA_ABC_transptr_permease_3TM"/>
</dbReference>
<sequence>MDIGYMIEIFPKLISTLPITLSIILTSAILGLILSIVITALRIKKIKFLSPILEAYISFMRSIPILLLLFIVYYGLPVFFSLLNLDINDLSAIVSAMITLIIFNGAYLSEILRPAYLAIEKGQHEAANSLGYTPFAKFRKIVIPQMAPIALPGLGNAIIYLIHDTSLVFTIGVVDILGKANLILASSYGENKVEVYLTIAIIYWVLCLLSDRFIKLYENHTYLRKIEKRRSFSSKNLLKKQKIEKGNIQSSSD</sequence>
<gene>
    <name evidence="10" type="ORF">WAX74_20065</name>
</gene>
<keyword evidence="4 8" id="KW-0812">Transmembrane</keyword>
<keyword evidence="6 8" id="KW-1133">Transmembrane helix</keyword>
<evidence type="ECO:0000256" key="6">
    <source>
        <dbReference type="ARBA" id="ARBA00022989"/>
    </source>
</evidence>
<evidence type="ECO:0000313" key="11">
    <source>
        <dbReference type="Proteomes" id="UP001364890"/>
    </source>
</evidence>
<evidence type="ECO:0000259" key="9">
    <source>
        <dbReference type="PROSITE" id="PS50928"/>
    </source>
</evidence>
<reference evidence="10 11" key="1">
    <citation type="submission" date="2024-01" db="EMBL/GenBank/DDBJ databases">
        <title>Seven novel Bacillus-like species.</title>
        <authorList>
            <person name="Liu G."/>
        </authorList>
    </citation>
    <scope>NUCLEOTIDE SEQUENCE [LARGE SCALE GENOMIC DNA]</scope>
    <source>
        <strain evidence="10 11">FJAT-51614</strain>
    </source>
</reference>
<dbReference type="EMBL" id="JBAWSY010000032">
    <property type="protein sequence ID" value="MEI4771900.1"/>
    <property type="molecule type" value="Genomic_DNA"/>
</dbReference>
<dbReference type="SUPFAM" id="SSF161098">
    <property type="entry name" value="MetI-like"/>
    <property type="match status" value="1"/>
</dbReference>
<dbReference type="Gene3D" id="1.10.3720.10">
    <property type="entry name" value="MetI-like"/>
    <property type="match status" value="1"/>
</dbReference>
<feature type="domain" description="ABC transmembrane type-1" evidence="9">
    <location>
        <begin position="13"/>
        <end position="214"/>
    </location>
</feature>
<accession>A0ABU8FA59</accession>
<evidence type="ECO:0000256" key="7">
    <source>
        <dbReference type="ARBA" id="ARBA00023136"/>
    </source>
</evidence>
<dbReference type="PANTHER" id="PTHR30614:SF0">
    <property type="entry name" value="L-CYSTINE TRANSPORT SYSTEM PERMEASE PROTEIN TCYL"/>
    <property type="match status" value="1"/>
</dbReference>
<dbReference type="Proteomes" id="UP001364890">
    <property type="component" value="Unassembled WGS sequence"/>
</dbReference>
<name>A0ABU8FA59_9BACI</name>
<keyword evidence="2 8" id="KW-0813">Transport</keyword>
<dbReference type="PANTHER" id="PTHR30614">
    <property type="entry name" value="MEMBRANE COMPONENT OF AMINO ACID ABC TRANSPORTER"/>
    <property type="match status" value="1"/>
</dbReference>
<proteinExistence type="inferred from homology"/>
<keyword evidence="11" id="KW-1185">Reference proteome</keyword>
<dbReference type="PROSITE" id="PS50928">
    <property type="entry name" value="ABC_TM1"/>
    <property type="match status" value="1"/>
</dbReference>
<dbReference type="NCBIfam" id="TIGR01726">
    <property type="entry name" value="HEQRo_perm_3TM"/>
    <property type="match status" value="1"/>
</dbReference>
<dbReference type="Pfam" id="PF00528">
    <property type="entry name" value="BPD_transp_1"/>
    <property type="match status" value="1"/>
</dbReference>